<reference evidence="2" key="2">
    <citation type="submission" date="2020-09" db="EMBL/GenBank/DDBJ databases">
        <authorList>
            <person name="Sun Q."/>
            <person name="Kim S."/>
        </authorList>
    </citation>
    <scope>NUCLEOTIDE SEQUENCE</scope>
    <source>
        <strain evidence="2">KCTC 42651</strain>
    </source>
</reference>
<evidence type="ECO:0000256" key="1">
    <source>
        <dbReference type="SAM" id="Phobius"/>
    </source>
</evidence>
<protein>
    <submittedName>
        <fullName evidence="2">Uncharacterized protein</fullName>
    </submittedName>
</protein>
<feature type="transmembrane region" description="Helical" evidence="1">
    <location>
        <begin position="126"/>
        <end position="148"/>
    </location>
</feature>
<keyword evidence="1" id="KW-0812">Transmembrane</keyword>
<gene>
    <name evidence="2" type="ORF">GCM10017083_21130</name>
</gene>
<feature type="transmembrane region" description="Helical" evidence="1">
    <location>
        <begin position="51"/>
        <end position="72"/>
    </location>
</feature>
<evidence type="ECO:0000313" key="2">
    <source>
        <dbReference type="EMBL" id="GHD49183.1"/>
    </source>
</evidence>
<keyword evidence="1" id="KW-0472">Membrane</keyword>
<dbReference type="AlphaFoldDB" id="A0A918XS91"/>
<evidence type="ECO:0000313" key="3">
    <source>
        <dbReference type="Proteomes" id="UP000630353"/>
    </source>
</evidence>
<reference evidence="2" key="1">
    <citation type="journal article" date="2014" name="Int. J. Syst. Evol. Microbiol.">
        <title>Complete genome sequence of Corynebacterium casei LMG S-19264T (=DSM 44701T), isolated from a smear-ripened cheese.</title>
        <authorList>
            <consortium name="US DOE Joint Genome Institute (JGI-PGF)"/>
            <person name="Walter F."/>
            <person name="Albersmeier A."/>
            <person name="Kalinowski J."/>
            <person name="Ruckert C."/>
        </authorList>
    </citation>
    <scope>NUCLEOTIDE SEQUENCE</scope>
    <source>
        <strain evidence="2">KCTC 42651</strain>
    </source>
</reference>
<organism evidence="2 3">
    <name type="scientific">Thalassobaculum fulvum</name>
    <dbReference type="NCBI Taxonomy" id="1633335"/>
    <lineage>
        <taxon>Bacteria</taxon>
        <taxon>Pseudomonadati</taxon>
        <taxon>Pseudomonadota</taxon>
        <taxon>Alphaproteobacteria</taxon>
        <taxon>Rhodospirillales</taxon>
        <taxon>Thalassobaculaceae</taxon>
        <taxon>Thalassobaculum</taxon>
    </lineage>
</organism>
<dbReference type="EMBL" id="BMZS01000004">
    <property type="protein sequence ID" value="GHD49183.1"/>
    <property type="molecule type" value="Genomic_DNA"/>
</dbReference>
<feature type="transmembrane region" description="Helical" evidence="1">
    <location>
        <begin position="15"/>
        <end position="39"/>
    </location>
</feature>
<feature type="transmembrane region" description="Helical" evidence="1">
    <location>
        <begin position="185"/>
        <end position="203"/>
    </location>
</feature>
<proteinExistence type="predicted"/>
<name>A0A918XS91_9PROT</name>
<feature type="transmembrane region" description="Helical" evidence="1">
    <location>
        <begin position="155"/>
        <end position="179"/>
    </location>
</feature>
<comment type="caution">
    <text evidence="2">The sequence shown here is derived from an EMBL/GenBank/DDBJ whole genome shotgun (WGS) entry which is preliminary data.</text>
</comment>
<sequence>MDGEFGRLLGWVAELGLRGLVGCLLLSLPVMAFAGLGWFHRLPHLRSYWRVPIITWPAMSAGVALAWCILYADPFGPSFRISAVFEVGGPWDIPWTTFLTNRADPALYGYEKLLPVLRTPDIDPSLALALLSIGVLLVIAVVAALVYLRDMDLAAGLLGIPFLVLFSQAVTIYVTALFAYTLNTLNFWAALVALAVLQYYRHLATHGGR</sequence>
<keyword evidence="3" id="KW-1185">Reference proteome</keyword>
<accession>A0A918XS91</accession>
<dbReference type="Proteomes" id="UP000630353">
    <property type="component" value="Unassembled WGS sequence"/>
</dbReference>
<keyword evidence="1" id="KW-1133">Transmembrane helix</keyword>